<dbReference type="PANTHER" id="PTHR28283">
    <property type="entry name" value="3',5'-CYCLIC-NUCLEOTIDE PHOSPHODIESTERASE 1"/>
    <property type="match status" value="1"/>
</dbReference>
<feature type="chain" id="PRO_5016022712" evidence="5">
    <location>
        <begin position="21"/>
        <end position="316"/>
    </location>
</feature>
<evidence type="ECO:0000313" key="7">
    <source>
        <dbReference type="Proteomes" id="UP000249177"/>
    </source>
</evidence>
<dbReference type="OrthoDB" id="9803916at2"/>
<protein>
    <submittedName>
        <fullName evidence="6">3',5'-cyclic-nucleotide phosphodiesterase</fullName>
    </submittedName>
</protein>
<name>A0A2W7VSR9_9FLAO</name>
<dbReference type="AlphaFoldDB" id="A0A2W7VSR9"/>
<dbReference type="EMBL" id="QKXH01000001">
    <property type="protein sequence ID" value="PZX95222.1"/>
    <property type="molecule type" value="Genomic_DNA"/>
</dbReference>
<dbReference type="GO" id="GO:0006198">
    <property type="term" value="P:cAMP catabolic process"/>
    <property type="evidence" value="ECO:0007669"/>
    <property type="project" value="UniProtKB-UniRule"/>
</dbReference>
<evidence type="ECO:0000256" key="2">
    <source>
        <dbReference type="ARBA" id="ARBA00023149"/>
    </source>
</evidence>
<dbReference type="GO" id="GO:0047555">
    <property type="term" value="F:3',5'-cyclic-GMP phosphodiesterase activity"/>
    <property type="evidence" value="ECO:0007669"/>
    <property type="project" value="TreeGrafter"/>
</dbReference>
<dbReference type="Proteomes" id="UP000249177">
    <property type="component" value="Unassembled WGS sequence"/>
</dbReference>
<gene>
    <name evidence="6" type="ORF">DOS84_01255</name>
</gene>
<dbReference type="InterPro" id="IPR000396">
    <property type="entry name" value="Pdiesterase2"/>
</dbReference>
<comment type="caution">
    <text evidence="6">The sequence shown here is derived from an EMBL/GenBank/DDBJ whole genome shotgun (WGS) entry which is preliminary data.</text>
</comment>
<dbReference type="PANTHER" id="PTHR28283:SF1">
    <property type="entry name" value="3',5'-CYCLIC-NUCLEOTIDE PHOSPHODIESTERASE 1"/>
    <property type="match status" value="1"/>
</dbReference>
<reference evidence="6 7" key="1">
    <citation type="submission" date="2018-06" db="EMBL/GenBank/DDBJ databases">
        <title>Flavobacterium sp IMCC34762, genome.</title>
        <authorList>
            <person name="Joung Y."/>
            <person name="Cho J."/>
            <person name="Song J."/>
        </authorList>
    </citation>
    <scope>NUCLEOTIDE SEQUENCE [LARGE SCALE GENOMIC DNA]</scope>
    <source>
        <strain evidence="6 7">IMCC34762</strain>
    </source>
</reference>
<feature type="signal peptide" evidence="5">
    <location>
        <begin position="1"/>
        <end position="20"/>
    </location>
</feature>
<dbReference type="GO" id="GO:1902660">
    <property type="term" value="P:negative regulation of glucose mediated signaling pathway"/>
    <property type="evidence" value="ECO:0007669"/>
    <property type="project" value="TreeGrafter"/>
</dbReference>
<dbReference type="Pfam" id="PF02112">
    <property type="entry name" value="PDEase_II"/>
    <property type="match status" value="1"/>
</dbReference>
<dbReference type="InterPro" id="IPR024225">
    <property type="entry name" value="cAMP-PdiesteraseII_CS"/>
</dbReference>
<keyword evidence="1 4" id="KW-0378">Hydrolase</keyword>
<dbReference type="GO" id="GO:0004115">
    <property type="term" value="F:3',5'-cyclic-AMP phosphodiesterase activity"/>
    <property type="evidence" value="ECO:0007669"/>
    <property type="project" value="UniProtKB-UniRule"/>
</dbReference>
<accession>A0A2W7VSR9</accession>
<evidence type="ECO:0000313" key="6">
    <source>
        <dbReference type="EMBL" id="PZX95222.1"/>
    </source>
</evidence>
<keyword evidence="2 4" id="KW-0114">cAMP</keyword>
<organism evidence="6 7">
    <name type="scientific">Flavobacterium aquariorum</name>
    <dbReference type="NCBI Taxonomy" id="2217670"/>
    <lineage>
        <taxon>Bacteria</taxon>
        <taxon>Pseudomonadati</taxon>
        <taxon>Bacteroidota</taxon>
        <taxon>Flavobacteriia</taxon>
        <taxon>Flavobacteriales</taxon>
        <taxon>Flavobacteriaceae</taxon>
        <taxon>Flavobacterium</taxon>
    </lineage>
</organism>
<dbReference type="RefSeq" id="WP_111408293.1">
    <property type="nucleotide sequence ID" value="NZ_QKXH01000001.1"/>
</dbReference>
<comment type="similarity">
    <text evidence="3 4">Belongs to the cyclic nucleotide phosphodiesterase class-II family.</text>
</comment>
<evidence type="ECO:0000256" key="1">
    <source>
        <dbReference type="ARBA" id="ARBA00022801"/>
    </source>
</evidence>
<evidence type="ECO:0000256" key="5">
    <source>
        <dbReference type="SAM" id="SignalP"/>
    </source>
</evidence>
<dbReference type="PIRSF" id="PIRSF000962">
    <property type="entry name" value="Cyc_nuc_PDEase"/>
    <property type="match status" value="1"/>
</dbReference>
<evidence type="ECO:0000256" key="3">
    <source>
        <dbReference type="ARBA" id="ARBA00025762"/>
    </source>
</evidence>
<dbReference type="PROSITE" id="PS00607">
    <property type="entry name" value="PDEASE_II"/>
    <property type="match status" value="1"/>
</dbReference>
<dbReference type="PRINTS" id="PR00388">
    <property type="entry name" value="PDIESTERASE2"/>
</dbReference>
<dbReference type="SUPFAM" id="SSF56281">
    <property type="entry name" value="Metallo-hydrolase/oxidoreductase"/>
    <property type="match status" value="1"/>
</dbReference>
<sequence>MTSINRYFIGLLLISVQLFAQKAAFDIVPLGVKGGIDEKNLSAYLVAPINTHDYICLDAGTINAGIEKAISNKVFNVSTSEVLRKYIKGYFISHAHLDHVSGLIINSPADSSKTVYATKKCMEMMENHYFNGETWANFGDEGPGFQLKKYHFQTLNFGEETKIKNTTMTAKAFPLSHVNPFESTAFLIQNGNNAILYLGDTGPDSIEKNNNLSELWKAVAPLIQSKKLNGIFIEVSFPNEQPDNLLFGHLTSNHLMVELHKLEELAGKGTLKNFKIIITHLKPPSQNIVKIKEQLQKGNDLGVELIFPEQGKRFTL</sequence>
<keyword evidence="5" id="KW-0732">Signal</keyword>
<dbReference type="InterPro" id="IPR036866">
    <property type="entry name" value="RibonucZ/Hydroxyglut_hydro"/>
</dbReference>
<keyword evidence="7" id="KW-1185">Reference proteome</keyword>
<dbReference type="CDD" id="cd07735">
    <property type="entry name" value="class_II_PDE_MBL-fold"/>
    <property type="match status" value="1"/>
</dbReference>
<evidence type="ECO:0000256" key="4">
    <source>
        <dbReference type="PIRNR" id="PIRNR000962"/>
    </source>
</evidence>
<dbReference type="Gene3D" id="3.60.15.10">
    <property type="entry name" value="Ribonuclease Z/Hydroxyacylglutathione hydrolase-like"/>
    <property type="match status" value="1"/>
</dbReference>
<proteinExistence type="inferred from homology"/>